<comment type="caution">
    <text evidence="1">The sequence shown here is derived from an EMBL/GenBank/DDBJ whole genome shotgun (WGS) entry which is preliminary data.</text>
</comment>
<reference evidence="1" key="1">
    <citation type="submission" date="2020-08" db="EMBL/GenBank/DDBJ databases">
        <title>Multicomponent nature underlies the extraordinary mechanical properties of spider dragline silk.</title>
        <authorList>
            <person name="Kono N."/>
            <person name="Nakamura H."/>
            <person name="Mori M."/>
            <person name="Yoshida Y."/>
            <person name="Ohtoshi R."/>
            <person name="Malay A.D."/>
            <person name="Moran D.A.P."/>
            <person name="Tomita M."/>
            <person name="Numata K."/>
            <person name="Arakawa K."/>
        </authorList>
    </citation>
    <scope>NUCLEOTIDE SEQUENCE</scope>
</reference>
<gene>
    <name evidence="1" type="ORF">TNIN_316621</name>
</gene>
<keyword evidence="2" id="KW-1185">Reference proteome</keyword>
<evidence type="ECO:0000313" key="1">
    <source>
        <dbReference type="EMBL" id="GFY78138.1"/>
    </source>
</evidence>
<dbReference type="EMBL" id="BMAV01022840">
    <property type="protein sequence ID" value="GFY78138.1"/>
    <property type="molecule type" value="Genomic_DNA"/>
</dbReference>
<organism evidence="1 2">
    <name type="scientific">Trichonephila inaurata madagascariensis</name>
    <dbReference type="NCBI Taxonomy" id="2747483"/>
    <lineage>
        <taxon>Eukaryota</taxon>
        <taxon>Metazoa</taxon>
        <taxon>Ecdysozoa</taxon>
        <taxon>Arthropoda</taxon>
        <taxon>Chelicerata</taxon>
        <taxon>Arachnida</taxon>
        <taxon>Araneae</taxon>
        <taxon>Araneomorphae</taxon>
        <taxon>Entelegynae</taxon>
        <taxon>Araneoidea</taxon>
        <taxon>Nephilidae</taxon>
        <taxon>Trichonephila</taxon>
        <taxon>Trichonephila inaurata</taxon>
    </lineage>
</organism>
<proteinExistence type="predicted"/>
<dbReference type="OrthoDB" id="10472686at2759"/>
<accession>A0A8X7CRA1</accession>
<protein>
    <submittedName>
        <fullName evidence="1">Uncharacterized protein</fullName>
    </submittedName>
</protein>
<evidence type="ECO:0000313" key="2">
    <source>
        <dbReference type="Proteomes" id="UP000886998"/>
    </source>
</evidence>
<dbReference type="Proteomes" id="UP000886998">
    <property type="component" value="Unassembled WGS sequence"/>
</dbReference>
<dbReference type="AlphaFoldDB" id="A0A8X7CRA1"/>
<sequence>MFQLFNALKRMLKKELDEAMPFSDDLLEKENKCIQELHYIYLRMKETYFNSYIRFNVCNFEGALSSFLFWIVHNEEKGGKNSKEIENLSAEEEYGIKNRKEL</sequence>
<name>A0A8X7CRA1_9ARAC</name>